<keyword evidence="2" id="KW-1185">Reference proteome</keyword>
<dbReference type="SUPFAM" id="SSF48452">
    <property type="entry name" value="TPR-like"/>
    <property type="match status" value="1"/>
</dbReference>
<dbReference type="PANTHER" id="PTHR47678">
    <property type="entry name" value="TETRATRICOPEPTIDE REPEAT PROTEIN 31"/>
    <property type="match status" value="1"/>
</dbReference>
<dbReference type="Pfam" id="PF14559">
    <property type="entry name" value="TPR_19"/>
    <property type="match status" value="1"/>
</dbReference>
<dbReference type="PANTHER" id="PTHR47678:SF4">
    <property type="entry name" value="SHOCK PROTEIN 70 (HSP70)-INTERACTING PROTEIN, PUTATIVE-RELATED"/>
    <property type="match status" value="1"/>
</dbReference>
<dbReference type="EMBL" id="OU963870">
    <property type="protein sequence ID" value="CAH0777936.1"/>
    <property type="molecule type" value="Genomic_DNA"/>
</dbReference>
<dbReference type="AlphaFoldDB" id="A0A9P0CDY6"/>
<organism evidence="1 2">
    <name type="scientific">Bemisia tabaci</name>
    <name type="common">Sweetpotato whitefly</name>
    <name type="synonym">Aleurodes tabaci</name>
    <dbReference type="NCBI Taxonomy" id="7038"/>
    <lineage>
        <taxon>Eukaryota</taxon>
        <taxon>Metazoa</taxon>
        <taxon>Ecdysozoa</taxon>
        <taxon>Arthropoda</taxon>
        <taxon>Hexapoda</taxon>
        <taxon>Insecta</taxon>
        <taxon>Pterygota</taxon>
        <taxon>Neoptera</taxon>
        <taxon>Paraneoptera</taxon>
        <taxon>Hemiptera</taxon>
        <taxon>Sternorrhyncha</taxon>
        <taxon>Aleyrodoidea</taxon>
        <taxon>Aleyrodidae</taxon>
        <taxon>Aleyrodinae</taxon>
        <taxon>Bemisia</taxon>
    </lineage>
</organism>
<dbReference type="SMART" id="SM00028">
    <property type="entry name" value="TPR"/>
    <property type="match status" value="3"/>
</dbReference>
<dbReference type="InterPro" id="IPR019734">
    <property type="entry name" value="TPR_rpt"/>
</dbReference>
<dbReference type="Gene3D" id="1.25.40.10">
    <property type="entry name" value="Tetratricopeptide repeat domain"/>
    <property type="match status" value="1"/>
</dbReference>
<accession>A0A9P0CDY6</accession>
<reference evidence="1" key="1">
    <citation type="submission" date="2021-12" db="EMBL/GenBank/DDBJ databases">
        <authorList>
            <person name="King R."/>
        </authorList>
    </citation>
    <scope>NUCLEOTIDE SEQUENCE</scope>
</reference>
<dbReference type="KEGG" id="btab:109034828"/>
<name>A0A9P0CDY6_BEMTA</name>
<evidence type="ECO:0000313" key="1">
    <source>
        <dbReference type="EMBL" id="CAH0777936.1"/>
    </source>
</evidence>
<evidence type="ECO:0000313" key="2">
    <source>
        <dbReference type="Proteomes" id="UP001152759"/>
    </source>
</evidence>
<sequence length="177" mass="20179">MSLQELGSQAYQKAVFADYNGAVQILDKAIAKFPKDEKLWNNRCFCLLKLNNFKRALQDAENMVKLFPQYPKAHYRNAEALAAVKRFTEAEHSLNYLLKLDPNCAEAQRLLCQVQSQNKVRRVSNLAAMDSSRAVKGSQKGSDLYYSDEDLNKMLERAVALESQNKPSKKKKKKGLF</sequence>
<proteinExistence type="predicted"/>
<protein>
    <submittedName>
        <fullName evidence="1">Uncharacterized protein</fullName>
    </submittedName>
</protein>
<dbReference type="OrthoDB" id="6614378at2759"/>
<gene>
    <name evidence="1" type="ORF">BEMITA_LOCUS13825</name>
</gene>
<dbReference type="InterPro" id="IPR011990">
    <property type="entry name" value="TPR-like_helical_dom_sf"/>
</dbReference>
<dbReference type="Proteomes" id="UP001152759">
    <property type="component" value="Chromosome 9"/>
</dbReference>